<keyword evidence="2" id="KW-1185">Reference proteome</keyword>
<protein>
    <submittedName>
        <fullName evidence="1">Uncharacterized protein</fullName>
    </submittedName>
</protein>
<gene>
    <name evidence="1" type="ORF">SCHPADRAFT_944053</name>
</gene>
<name>A0A0H2RAT0_9AGAM</name>
<reference evidence="1 2" key="1">
    <citation type="submission" date="2015-04" db="EMBL/GenBank/DDBJ databases">
        <title>Complete genome sequence of Schizopora paradoxa KUC8140, a cosmopolitan wood degrader in East Asia.</title>
        <authorList>
            <consortium name="DOE Joint Genome Institute"/>
            <person name="Min B."/>
            <person name="Park H."/>
            <person name="Jang Y."/>
            <person name="Kim J.-J."/>
            <person name="Kim K.H."/>
            <person name="Pangilinan J."/>
            <person name="Lipzen A."/>
            <person name="Riley R."/>
            <person name="Grigoriev I.V."/>
            <person name="Spatafora J.W."/>
            <person name="Choi I.-G."/>
        </authorList>
    </citation>
    <scope>NUCLEOTIDE SEQUENCE [LARGE SCALE GENOMIC DNA]</scope>
    <source>
        <strain evidence="1 2">KUC8140</strain>
    </source>
</reference>
<dbReference type="AlphaFoldDB" id="A0A0H2RAT0"/>
<evidence type="ECO:0000313" key="2">
    <source>
        <dbReference type="Proteomes" id="UP000053477"/>
    </source>
</evidence>
<sequence length="198" mass="21281">MTRTFLGGVLAGLGGTLLGMYYLPTFPSDSSISSLASENNISTLGTDSVNMEQNVHIEDAWNVQGNGTYGTGVCSARVDSVQPEQHTIPNPCPTCISELAVEEFYYLENTNGELTRCSKCKFVVGNQEPTSVSNIAVASADAIIEWSADVEWKMTLAPVCAKAEILDDEPLQVKTDRMDASIVNSETADDVLGSNFKN</sequence>
<dbReference type="Proteomes" id="UP000053477">
    <property type="component" value="Unassembled WGS sequence"/>
</dbReference>
<dbReference type="InParanoid" id="A0A0H2RAT0"/>
<proteinExistence type="predicted"/>
<evidence type="ECO:0000313" key="1">
    <source>
        <dbReference type="EMBL" id="KLO08919.1"/>
    </source>
</evidence>
<accession>A0A0H2RAT0</accession>
<organism evidence="1 2">
    <name type="scientific">Schizopora paradoxa</name>
    <dbReference type="NCBI Taxonomy" id="27342"/>
    <lineage>
        <taxon>Eukaryota</taxon>
        <taxon>Fungi</taxon>
        <taxon>Dikarya</taxon>
        <taxon>Basidiomycota</taxon>
        <taxon>Agaricomycotina</taxon>
        <taxon>Agaricomycetes</taxon>
        <taxon>Hymenochaetales</taxon>
        <taxon>Schizoporaceae</taxon>
        <taxon>Schizopora</taxon>
    </lineage>
</organism>
<dbReference type="EMBL" id="KQ086072">
    <property type="protein sequence ID" value="KLO08919.1"/>
    <property type="molecule type" value="Genomic_DNA"/>
</dbReference>